<protein>
    <submittedName>
        <fullName evidence="2">Uncharacterized protein</fullName>
    </submittedName>
</protein>
<dbReference type="PANTHER" id="PTHR46273">
    <property type="entry name" value="MYOSUPPRESSIN RECEPTOR 1, ISOFORM B-RELATED"/>
    <property type="match status" value="1"/>
</dbReference>
<dbReference type="GO" id="GO:0008528">
    <property type="term" value="F:G protein-coupled peptide receptor activity"/>
    <property type="evidence" value="ECO:0007669"/>
    <property type="project" value="TreeGrafter"/>
</dbReference>
<organism evidence="2 3">
    <name type="scientific">Ancylostoma ceylanicum</name>
    <dbReference type="NCBI Taxonomy" id="53326"/>
    <lineage>
        <taxon>Eukaryota</taxon>
        <taxon>Metazoa</taxon>
        <taxon>Ecdysozoa</taxon>
        <taxon>Nematoda</taxon>
        <taxon>Chromadorea</taxon>
        <taxon>Rhabditida</taxon>
        <taxon>Rhabditina</taxon>
        <taxon>Rhabditomorpha</taxon>
        <taxon>Strongyloidea</taxon>
        <taxon>Ancylostomatidae</taxon>
        <taxon>Ancylostomatinae</taxon>
        <taxon>Ancylostoma</taxon>
    </lineage>
</organism>
<feature type="chain" id="PRO_5002307272" evidence="1">
    <location>
        <begin position="38"/>
        <end position="209"/>
    </location>
</feature>
<dbReference type="InterPro" id="IPR053219">
    <property type="entry name" value="GPCR_Dmsr-1"/>
</dbReference>
<sequence>MNKKRMPRDHTTPMLVAVLSIFLIAELPQGMLHVCNAIYSNETFYQKVYANPTTHVNELFHDFSSFRKFLQDWPALAEMELSRHKPSGFTDLTKTEQLALTSHRVSATSMLIHAASKESTSKMYTGNLLSVDTPGPRVSFDARPGTDLMARNSLEIHEIRLVVPDTNKSTSSNLPNPISTIRKLWESTSQAIESSPQRRINLIQCETQY</sequence>
<accession>A0A0D6LKY8</accession>
<dbReference type="Proteomes" id="UP000054495">
    <property type="component" value="Unassembled WGS sequence"/>
</dbReference>
<keyword evidence="3" id="KW-1185">Reference proteome</keyword>
<evidence type="ECO:0000313" key="3">
    <source>
        <dbReference type="Proteomes" id="UP000054495"/>
    </source>
</evidence>
<dbReference type="EMBL" id="KE125032">
    <property type="protein sequence ID" value="EPB72654.1"/>
    <property type="molecule type" value="Genomic_DNA"/>
</dbReference>
<feature type="signal peptide" evidence="1">
    <location>
        <begin position="1"/>
        <end position="37"/>
    </location>
</feature>
<evidence type="ECO:0000313" key="2">
    <source>
        <dbReference type="EMBL" id="EPB72654.1"/>
    </source>
</evidence>
<evidence type="ECO:0000256" key="1">
    <source>
        <dbReference type="SAM" id="SignalP"/>
    </source>
</evidence>
<dbReference type="AlphaFoldDB" id="A0A0D6LKY8"/>
<keyword evidence="1" id="KW-0732">Signal</keyword>
<reference evidence="2 3" key="1">
    <citation type="submission" date="2013-05" db="EMBL/GenBank/DDBJ databases">
        <title>Draft genome of the parasitic nematode Anyclostoma ceylanicum.</title>
        <authorList>
            <person name="Mitreva M."/>
        </authorList>
    </citation>
    <scope>NUCLEOTIDE SEQUENCE [LARGE SCALE GENOMIC DNA]</scope>
</reference>
<dbReference type="GO" id="GO:0005886">
    <property type="term" value="C:plasma membrane"/>
    <property type="evidence" value="ECO:0007669"/>
    <property type="project" value="TreeGrafter"/>
</dbReference>
<gene>
    <name evidence="2" type="ORF">ANCCEY_08248</name>
</gene>
<proteinExistence type="predicted"/>
<dbReference type="PANTHER" id="PTHR46273:SF16">
    <property type="entry name" value="G-PROTEIN COUPLED RECEPTORS FAMILY 1 PROFILE DOMAIN-CONTAINING PROTEIN"/>
    <property type="match status" value="1"/>
</dbReference>
<name>A0A0D6LKY8_9BILA</name>